<dbReference type="Proteomes" id="UP000318437">
    <property type="component" value="Unassembled WGS sequence"/>
</dbReference>
<dbReference type="RefSeq" id="WP_146451818.1">
    <property type="nucleotide sequence ID" value="NZ_SJPS01000005.1"/>
</dbReference>
<proteinExistence type="predicted"/>
<organism evidence="2 3">
    <name type="scientific">Bythopirellula polymerisocia</name>
    <dbReference type="NCBI Taxonomy" id="2528003"/>
    <lineage>
        <taxon>Bacteria</taxon>
        <taxon>Pseudomonadati</taxon>
        <taxon>Planctomycetota</taxon>
        <taxon>Planctomycetia</taxon>
        <taxon>Pirellulales</taxon>
        <taxon>Lacipirellulaceae</taxon>
        <taxon>Bythopirellula</taxon>
    </lineage>
</organism>
<dbReference type="Gene3D" id="3.40.630.30">
    <property type="match status" value="1"/>
</dbReference>
<evidence type="ECO:0000259" key="1">
    <source>
        <dbReference type="Pfam" id="PF13480"/>
    </source>
</evidence>
<feature type="domain" description="BioF2-like acetyltransferase" evidence="1">
    <location>
        <begin position="170"/>
        <end position="293"/>
    </location>
</feature>
<gene>
    <name evidence="2" type="ORF">Pla144_34670</name>
</gene>
<dbReference type="EMBL" id="SJPS01000005">
    <property type="protein sequence ID" value="TWU24582.1"/>
    <property type="molecule type" value="Genomic_DNA"/>
</dbReference>
<comment type="caution">
    <text evidence="2">The sequence shown here is derived from an EMBL/GenBank/DDBJ whole genome shotgun (WGS) entry which is preliminary data.</text>
</comment>
<dbReference type="Pfam" id="PF13480">
    <property type="entry name" value="Acetyltransf_6"/>
    <property type="match status" value="1"/>
</dbReference>
<evidence type="ECO:0000313" key="3">
    <source>
        <dbReference type="Proteomes" id="UP000318437"/>
    </source>
</evidence>
<name>A0A5C6CJP7_9BACT</name>
<evidence type="ECO:0000313" key="2">
    <source>
        <dbReference type="EMBL" id="TWU24582.1"/>
    </source>
</evidence>
<reference evidence="2 3" key="1">
    <citation type="submission" date="2019-02" db="EMBL/GenBank/DDBJ databases">
        <title>Deep-cultivation of Planctomycetes and their phenomic and genomic characterization uncovers novel biology.</title>
        <authorList>
            <person name="Wiegand S."/>
            <person name="Jogler M."/>
            <person name="Boedeker C."/>
            <person name="Pinto D."/>
            <person name="Vollmers J."/>
            <person name="Rivas-Marin E."/>
            <person name="Kohn T."/>
            <person name="Peeters S.H."/>
            <person name="Heuer A."/>
            <person name="Rast P."/>
            <person name="Oberbeckmann S."/>
            <person name="Bunk B."/>
            <person name="Jeske O."/>
            <person name="Meyerdierks A."/>
            <person name="Storesund J.E."/>
            <person name="Kallscheuer N."/>
            <person name="Luecker S."/>
            <person name="Lage O.M."/>
            <person name="Pohl T."/>
            <person name="Merkel B.J."/>
            <person name="Hornburger P."/>
            <person name="Mueller R.-W."/>
            <person name="Bruemmer F."/>
            <person name="Labrenz M."/>
            <person name="Spormann A.M."/>
            <person name="Op Den Camp H."/>
            <person name="Overmann J."/>
            <person name="Amann R."/>
            <person name="Jetten M.S.M."/>
            <person name="Mascher T."/>
            <person name="Medema M.H."/>
            <person name="Devos D.P."/>
            <person name="Kaster A.-K."/>
            <person name="Ovreas L."/>
            <person name="Rohde M."/>
            <person name="Galperin M.Y."/>
            <person name="Jogler C."/>
        </authorList>
    </citation>
    <scope>NUCLEOTIDE SEQUENCE [LARGE SCALE GENOMIC DNA]</scope>
    <source>
        <strain evidence="2 3">Pla144</strain>
    </source>
</reference>
<accession>A0A5C6CJP7</accession>
<protein>
    <recommendedName>
        <fullName evidence="1">BioF2-like acetyltransferase domain-containing protein</fullName>
    </recommendedName>
</protein>
<sequence length="361" mass="40509">MGHIDVIEKAFGTQPLINVVAHNELRTRLSYWQEFLARQGAGPLNRDPSWLLILAEGRGHVPYCLEAIYGGQVRGILPLALVAGPLFGRFLVSLPHVSSGGVCADNPATALDLVDQAIALADDLNVDFLELRHQRLIPHAQLEHVVTDKAHMLMELPADEGLLWDQVGTKVRNQVRKAEKLSFRGTWGGVEILDEFYTIYTRRMRDFGTPTDSMVLFERILACFPQRAELIVVRQLDRPVAAAMVLHGQGFSEIHRSASLTELRSTGVNTWLHWQALLRAQQRGNRLFDFGRPTVGSSVYTFKKRFGAKPQPAAVQHYLRRGSPEALRRAGGKFNLPIKLWGCLPVYATRWLGPWITRGMP</sequence>
<dbReference type="InterPro" id="IPR016181">
    <property type="entry name" value="Acyl_CoA_acyltransferase"/>
</dbReference>
<dbReference type="SUPFAM" id="SSF55729">
    <property type="entry name" value="Acyl-CoA N-acyltransferases (Nat)"/>
    <property type="match status" value="1"/>
</dbReference>
<keyword evidence="3" id="KW-1185">Reference proteome</keyword>
<dbReference type="InterPro" id="IPR038740">
    <property type="entry name" value="BioF2-like_GNAT_dom"/>
</dbReference>
<dbReference type="AlphaFoldDB" id="A0A5C6CJP7"/>
<dbReference type="OrthoDB" id="9773932at2"/>